<comment type="caution">
    <text evidence="2">The sequence shown here is derived from an EMBL/GenBank/DDBJ whole genome shotgun (WGS) entry which is preliminary data.</text>
</comment>
<name>A0A150J7M5_9EURY</name>
<evidence type="ECO:0000313" key="3">
    <source>
        <dbReference type="Proteomes" id="UP000075398"/>
    </source>
</evidence>
<feature type="domain" description="Transglutaminase-like" evidence="1">
    <location>
        <begin position="204"/>
        <end position="264"/>
    </location>
</feature>
<gene>
    <name evidence="2" type="ORF">AMQ22_00400</name>
</gene>
<dbReference type="SMART" id="SM00460">
    <property type="entry name" value="TGc"/>
    <property type="match status" value="1"/>
</dbReference>
<dbReference type="InterPro" id="IPR002931">
    <property type="entry name" value="Transglutaminase-like"/>
</dbReference>
<dbReference type="Pfam" id="PF01841">
    <property type="entry name" value="Transglut_core"/>
    <property type="match status" value="1"/>
</dbReference>
<reference evidence="2 3" key="1">
    <citation type="journal article" date="2016" name="ISME J.">
        <title>Chasing the elusive Euryarchaeota class WSA2: genomes reveal a uniquely fastidious methyl-reducing methanogen.</title>
        <authorList>
            <person name="Nobu M.K."/>
            <person name="Narihiro T."/>
            <person name="Kuroda K."/>
            <person name="Mei R."/>
            <person name="Liu W.T."/>
        </authorList>
    </citation>
    <scope>NUCLEOTIDE SEQUENCE [LARGE SCALE GENOMIC DNA]</scope>
    <source>
        <strain evidence="2">U1lsi0528_Bin055</strain>
    </source>
</reference>
<dbReference type="AlphaFoldDB" id="A0A150J7M5"/>
<proteinExistence type="predicted"/>
<dbReference type="SUPFAM" id="SSF54001">
    <property type="entry name" value="Cysteine proteinases"/>
    <property type="match status" value="1"/>
</dbReference>
<dbReference type="Gene3D" id="3.10.620.30">
    <property type="match status" value="1"/>
</dbReference>
<dbReference type="STRING" id="1705564.APG08_00652"/>
<accession>A0A150J7M5</accession>
<dbReference type="Proteomes" id="UP000075398">
    <property type="component" value="Unassembled WGS sequence"/>
</dbReference>
<protein>
    <submittedName>
        <fullName evidence="2">Transglutaminase-like superfamily protein</fullName>
    </submittedName>
</protein>
<dbReference type="EMBL" id="LNGC01000009">
    <property type="protein sequence ID" value="KYC53191.1"/>
    <property type="molecule type" value="Genomic_DNA"/>
</dbReference>
<sequence>MKRASIVFALIFLVTIATFSGCVSQKEENGVDVNTTPVQTGKTVSYLKAKINISQPYDLSDLNSSGQKVVIIRDSGMRLEAIVTLYGITYPFDDTATIPIIETEEDAIKVLNSFPDDVALYVLPEDVLYGEKGVGTVGWDAYMRERVALRYAKEDADYNLYGTAFLIMKDQRTVVRVDESPYLKDENGYANWWLQHATDTIASKKALGYGPYATLYAALMRSLMVPTKVVYGLYYDIEEGGVWKPYAWNELYINGKWVPVDPYREKIGVLSRYYMTLDETVDLVELDFSCYRSNLEGKGCKPYTIEIIEQGEVLESEINK</sequence>
<dbReference type="PROSITE" id="PS51257">
    <property type="entry name" value="PROKAR_LIPOPROTEIN"/>
    <property type="match status" value="1"/>
</dbReference>
<organism evidence="2 3">
    <name type="scientific">Candidatus Methanofastidiosum methylothiophilum</name>
    <dbReference type="NCBI Taxonomy" id="1705564"/>
    <lineage>
        <taxon>Archaea</taxon>
        <taxon>Methanobacteriati</taxon>
        <taxon>Methanobacteriota</taxon>
        <taxon>Stenosarchaea group</taxon>
        <taxon>Candidatus Methanofastidiosia</taxon>
        <taxon>Candidatus Methanofastidiosales</taxon>
        <taxon>Candidatus Methanofastidiosaceae</taxon>
        <taxon>Candidatus Methanofastidiosum</taxon>
    </lineage>
</organism>
<dbReference type="InterPro" id="IPR038765">
    <property type="entry name" value="Papain-like_cys_pep_sf"/>
</dbReference>
<evidence type="ECO:0000259" key="1">
    <source>
        <dbReference type="SMART" id="SM00460"/>
    </source>
</evidence>
<evidence type="ECO:0000313" key="2">
    <source>
        <dbReference type="EMBL" id="KYC53191.1"/>
    </source>
</evidence>